<feature type="compositionally biased region" description="Low complexity" evidence="2">
    <location>
        <begin position="64"/>
        <end position="73"/>
    </location>
</feature>
<evidence type="ECO:0000256" key="1">
    <source>
        <dbReference type="ARBA" id="ARBA00022737"/>
    </source>
</evidence>
<sequence length="1352" mass="151363">MGSSCSSGQGHKDKDTASQRSEESPSYQVTCKNKPPDQEQKAVTTLKSGVVLEPATVEAVTRYTTPAATTTAPTPGPSITASNKTPKHFRSIATSSYSTDSVSPNSPPGILSPKEVDKSSLPPLVRRLSDNSQHLLLGATAAAKTTTRSRKIVIYICAADSQDCCVEKGVLHNKIYPSLREKAADRGYELHIVDLHWKTGLEKQQDHEFPELCLEELSRQSDTGYVVPVLFLSNSLGTPLLPKTIETQDFEMALSQAENKELLTKWYQLDSHAQPPCYRLQPIASHIPGFKEQCVEEKEKALAVWSSEIERILSVMLAAFPEELRDTYLTTVVEQEVHNTVLMSVEMARRCLWLCRVFTHQTEDPKTVRSPGEAELKRRLETLQKALKNQLCEHHIMRLTVRWQEGGLNTDNTEHAQYVADVTANLTKLLSATIDCIIEEDQAKAVIKSSQGIESELLHELLIQTHFTQKAAQCSVNRDAILREIRSYAMGETSVGKTVVVHGVLGCGKTTLLARTAQCCHSWLPDCAVIVRSANISPQSSTMEQLLRTITLQCSVVSTGSQVWLKHDIETYSENLPRILAAASLQRTIIIIIDGIDQVQDYGTVGCDWLPTLLPPNVKMILSVTESSPLLQKMKTRLGSAGIFLKIPDLDKAEAESILLTSVMEYNHSVNSHVQDCVVASVKACTLPLYVKVLAWQTSWWCETEHNIEPQGDVDKQLSVMLSQLEEKLGQEQVSLAMCLLTSAKYGLTDSEMLDLLASLDVFHSKDTYVVWAPACLFWARFNKHLSPFFQWTPVLNTCTLQWRTMAVRSTIARRYKDKLGAGHRMLVQYFKGEMWQNAGDGFIARHLSQTNKFGKSFNGRKLEELPYQEFHVSGSLWRYLEDDSWMFNKICGASVYQILEDVRLEEKAGKHKDDLLWLKNFLEENSRSLAYDGRQLYSLLQEMSPTVSLYNRWKEVILNPPVLSLVAVSCQELTGEANKASDTQRYLDMIIRLPKNPHFVVTIATDKEEISVWDIHTCNRVRTLRGITQPINLEMIDDSRCVVLCKRELRTYNLNTGTLLTKLKGVMNQKMPYFGLHDANHLVALSRNRMYVNLMNLESGDLVTTFKAGEDRFLNSLLVSGDGRVLVCGDETQKPFPLLVWNLASRKLLYDLRIPHHDFITTLAAITYEGHYVCCVAKEVDEPSPNFIVVYDLQSGTLFKKWKPSVNTVSLDISSKDGCVLSGLEDGRVLVWDLITGNCRWSLGGHSAPITCLRLDPCGGCFLSLDSECRDRSLRLWNLVTGELSAVYTPKRPITACEVTAGGKHVVLAMEGSCTLTTLRLSTEETAVAVDAPTVYGLRENTGLTFNLEER</sequence>
<dbReference type="InterPro" id="IPR011047">
    <property type="entry name" value="Quinoprotein_ADH-like_sf"/>
</dbReference>
<dbReference type="Gene3D" id="2.130.10.10">
    <property type="entry name" value="YVTN repeat-like/Quinoprotein amine dehydrogenase"/>
    <property type="match status" value="2"/>
</dbReference>
<dbReference type="InterPro" id="IPR027417">
    <property type="entry name" value="P-loop_NTPase"/>
</dbReference>
<feature type="compositionally biased region" description="Polar residues" evidence="2">
    <location>
        <begin position="92"/>
        <end position="104"/>
    </location>
</feature>
<protein>
    <recommendedName>
        <fullName evidence="3">Nephrocystin 3-like N-terminal domain-containing protein</fullName>
    </recommendedName>
</protein>
<feature type="domain" description="Nephrocystin 3-like N-terminal" evidence="3">
    <location>
        <begin position="496"/>
        <end position="604"/>
    </location>
</feature>
<dbReference type="SMART" id="SM00320">
    <property type="entry name" value="WD40"/>
    <property type="match status" value="3"/>
</dbReference>
<dbReference type="Pfam" id="PF24883">
    <property type="entry name" value="NPHP3_N"/>
    <property type="match status" value="1"/>
</dbReference>
<feature type="region of interest" description="Disordered" evidence="2">
    <location>
        <begin position="63"/>
        <end position="117"/>
    </location>
</feature>
<dbReference type="InterPro" id="IPR052752">
    <property type="entry name" value="NACHT-WD_repeat"/>
</dbReference>
<dbReference type="SUPFAM" id="SSF50998">
    <property type="entry name" value="Quinoprotein alcohol dehydrogenase-like"/>
    <property type="match status" value="1"/>
</dbReference>
<dbReference type="InterPro" id="IPR015943">
    <property type="entry name" value="WD40/YVTN_repeat-like_dom_sf"/>
</dbReference>
<dbReference type="PANTHER" id="PTHR19871:SF37">
    <property type="entry name" value="GH25853P"/>
    <property type="match status" value="1"/>
</dbReference>
<proteinExistence type="predicted"/>
<feature type="compositionally biased region" description="Basic and acidic residues" evidence="2">
    <location>
        <begin position="10"/>
        <end position="23"/>
    </location>
</feature>
<feature type="region of interest" description="Disordered" evidence="2">
    <location>
        <begin position="1"/>
        <end position="51"/>
    </location>
</feature>
<keyword evidence="1" id="KW-0677">Repeat</keyword>
<dbReference type="PANTHER" id="PTHR19871">
    <property type="entry name" value="BETA TRANSDUCIN-RELATED PROTEIN"/>
    <property type="match status" value="1"/>
</dbReference>
<organism evidence="4">
    <name type="scientific">Graphocephala atropunctata</name>
    <dbReference type="NCBI Taxonomy" id="36148"/>
    <lineage>
        <taxon>Eukaryota</taxon>
        <taxon>Metazoa</taxon>
        <taxon>Ecdysozoa</taxon>
        <taxon>Arthropoda</taxon>
        <taxon>Hexapoda</taxon>
        <taxon>Insecta</taxon>
        <taxon>Pterygota</taxon>
        <taxon>Neoptera</taxon>
        <taxon>Paraneoptera</taxon>
        <taxon>Hemiptera</taxon>
        <taxon>Auchenorrhyncha</taxon>
        <taxon>Membracoidea</taxon>
        <taxon>Cicadellidae</taxon>
        <taxon>Cicadellinae</taxon>
        <taxon>Cicadellini</taxon>
        <taxon>Graphocephala</taxon>
    </lineage>
</organism>
<name>A0A1B6KJV3_9HEMI</name>
<evidence type="ECO:0000313" key="4">
    <source>
        <dbReference type="EMBL" id="JAT11721.1"/>
    </source>
</evidence>
<evidence type="ECO:0000256" key="2">
    <source>
        <dbReference type="SAM" id="MobiDB-lite"/>
    </source>
</evidence>
<dbReference type="Gene3D" id="3.40.50.300">
    <property type="entry name" value="P-loop containing nucleotide triphosphate hydrolases"/>
    <property type="match status" value="1"/>
</dbReference>
<dbReference type="Pfam" id="PF00400">
    <property type="entry name" value="WD40"/>
    <property type="match status" value="1"/>
</dbReference>
<dbReference type="InterPro" id="IPR056884">
    <property type="entry name" value="NPHP3-like_N"/>
</dbReference>
<accession>A0A1B6KJV3</accession>
<reference evidence="4" key="1">
    <citation type="submission" date="2015-11" db="EMBL/GenBank/DDBJ databases">
        <title>De novo transcriptome assembly of four potential Pierce s Disease insect vectors from Arizona vineyards.</title>
        <authorList>
            <person name="Tassone E.E."/>
        </authorList>
    </citation>
    <scope>NUCLEOTIDE SEQUENCE</scope>
</reference>
<dbReference type="InterPro" id="IPR001680">
    <property type="entry name" value="WD40_rpt"/>
</dbReference>
<gene>
    <name evidence="4" type="ORF">g.14640</name>
</gene>
<dbReference type="EMBL" id="GEBQ01028256">
    <property type="protein sequence ID" value="JAT11721.1"/>
    <property type="molecule type" value="Transcribed_RNA"/>
</dbReference>
<dbReference type="SUPFAM" id="SSF52540">
    <property type="entry name" value="P-loop containing nucleoside triphosphate hydrolases"/>
    <property type="match status" value="1"/>
</dbReference>
<evidence type="ECO:0000259" key="3">
    <source>
        <dbReference type="Pfam" id="PF24883"/>
    </source>
</evidence>